<evidence type="ECO:0000313" key="1">
    <source>
        <dbReference type="EMBL" id="KAL0375754.1"/>
    </source>
</evidence>
<reference evidence="1" key="2">
    <citation type="journal article" date="2024" name="Plant">
        <title>Genomic evolution and insights into agronomic trait innovations of Sesamum species.</title>
        <authorList>
            <person name="Miao H."/>
            <person name="Wang L."/>
            <person name="Qu L."/>
            <person name="Liu H."/>
            <person name="Sun Y."/>
            <person name="Le M."/>
            <person name="Wang Q."/>
            <person name="Wei S."/>
            <person name="Zheng Y."/>
            <person name="Lin W."/>
            <person name="Duan Y."/>
            <person name="Cao H."/>
            <person name="Xiong S."/>
            <person name="Wang X."/>
            <person name="Wei L."/>
            <person name="Li C."/>
            <person name="Ma Q."/>
            <person name="Ju M."/>
            <person name="Zhao R."/>
            <person name="Li G."/>
            <person name="Mu C."/>
            <person name="Tian Q."/>
            <person name="Mei H."/>
            <person name="Zhang T."/>
            <person name="Gao T."/>
            <person name="Zhang H."/>
        </authorList>
    </citation>
    <scope>NUCLEOTIDE SEQUENCE</scope>
    <source>
        <strain evidence="1">KEN8</strain>
    </source>
</reference>
<sequence>MVVCREWLSVVGHPGCFITSLQTTPLYFVRPQESGCLHFGDSSTFGRAAGQEINFEKSSVVFSKNTTAWVRVEIQDTMRIRVEDRHDLYLELPSVVGKSRRIVFQFIRDRIWKRISGWNERNLSQAGKEVSIKAVAQAIRRMP</sequence>
<dbReference type="EMBL" id="JACGWM010000004">
    <property type="protein sequence ID" value="KAL0375754.1"/>
    <property type="molecule type" value="Genomic_DNA"/>
</dbReference>
<gene>
    <name evidence="1" type="ORF">Scaly_0693000</name>
</gene>
<dbReference type="AlphaFoldDB" id="A0AAW2R750"/>
<dbReference type="PANTHER" id="PTHR33116">
    <property type="entry name" value="REVERSE TRANSCRIPTASE ZINC-BINDING DOMAIN-CONTAINING PROTEIN-RELATED-RELATED"/>
    <property type="match status" value="1"/>
</dbReference>
<proteinExistence type="predicted"/>
<name>A0AAW2R750_9LAMI</name>
<dbReference type="PANTHER" id="PTHR33116:SF86">
    <property type="entry name" value="REVERSE TRANSCRIPTASE DOMAIN-CONTAINING PROTEIN"/>
    <property type="match status" value="1"/>
</dbReference>
<protein>
    <submittedName>
        <fullName evidence="1">Uncharacterized protein</fullName>
    </submittedName>
</protein>
<accession>A0AAW2R750</accession>
<reference evidence="1" key="1">
    <citation type="submission" date="2020-06" db="EMBL/GenBank/DDBJ databases">
        <authorList>
            <person name="Li T."/>
            <person name="Hu X."/>
            <person name="Zhang T."/>
            <person name="Song X."/>
            <person name="Zhang H."/>
            <person name="Dai N."/>
            <person name="Sheng W."/>
            <person name="Hou X."/>
            <person name="Wei L."/>
        </authorList>
    </citation>
    <scope>NUCLEOTIDE SEQUENCE</scope>
    <source>
        <strain evidence="1">KEN8</strain>
        <tissue evidence="1">Leaf</tissue>
    </source>
</reference>
<comment type="caution">
    <text evidence="1">The sequence shown here is derived from an EMBL/GenBank/DDBJ whole genome shotgun (WGS) entry which is preliminary data.</text>
</comment>
<organism evidence="1">
    <name type="scientific">Sesamum calycinum</name>
    <dbReference type="NCBI Taxonomy" id="2727403"/>
    <lineage>
        <taxon>Eukaryota</taxon>
        <taxon>Viridiplantae</taxon>
        <taxon>Streptophyta</taxon>
        <taxon>Embryophyta</taxon>
        <taxon>Tracheophyta</taxon>
        <taxon>Spermatophyta</taxon>
        <taxon>Magnoliopsida</taxon>
        <taxon>eudicotyledons</taxon>
        <taxon>Gunneridae</taxon>
        <taxon>Pentapetalae</taxon>
        <taxon>asterids</taxon>
        <taxon>lamiids</taxon>
        <taxon>Lamiales</taxon>
        <taxon>Pedaliaceae</taxon>
        <taxon>Sesamum</taxon>
    </lineage>
</organism>